<proteinExistence type="predicted"/>
<organism evidence="1 2">
    <name type="scientific">Apodospora peruviana</name>
    <dbReference type="NCBI Taxonomy" id="516989"/>
    <lineage>
        <taxon>Eukaryota</taxon>
        <taxon>Fungi</taxon>
        <taxon>Dikarya</taxon>
        <taxon>Ascomycota</taxon>
        <taxon>Pezizomycotina</taxon>
        <taxon>Sordariomycetes</taxon>
        <taxon>Sordariomycetidae</taxon>
        <taxon>Sordariales</taxon>
        <taxon>Lasiosphaeriaceae</taxon>
        <taxon>Apodospora</taxon>
    </lineage>
</organism>
<accession>A0AAE0I1M6</accession>
<protein>
    <submittedName>
        <fullName evidence="1">Uncharacterized protein</fullName>
    </submittedName>
</protein>
<keyword evidence="2" id="KW-1185">Reference proteome</keyword>
<name>A0AAE0I1M6_9PEZI</name>
<dbReference type="AlphaFoldDB" id="A0AAE0I1M6"/>
<gene>
    <name evidence="1" type="ORF">B0H66DRAFT_535037</name>
</gene>
<reference evidence="1" key="1">
    <citation type="journal article" date="2023" name="Mol. Phylogenet. Evol.">
        <title>Genome-scale phylogeny and comparative genomics of the fungal order Sordariales.</title>
        <authorList>
            <person name="Hensen N."/>
            <person name="Bonometti L."/>
            <person name="Westerberg I."/>
            <person name="Brannstrom I.O."/>
            <person name="Guillou S."/>
            <person name="Cros-Aarteil S."/>
            <person name="Calhoun S."/>
            <person name="Haridas S."/>
            <person name="Kuo A."/>
            <person name="Mondo S."/>
            <person name="Pangilinan J."/>
            <person name="Riley R."/>
            <person name="LaButti K."/>
            <person name="Andreopoulos B."/>
            <person name="Lipzen A."/>
            <person name="Chen C."/>
            <person name="Yan M."/>
            <person name="Daum C."/>
            <person name="Ng V."/>
            <person name="Clum A."/>
            <person name="Steindorff A."/>
            <person name="Ohm R.A."/>
            <person name="Martin F."/>
            <person name="Silar P."/>
            <person name="Natvig D.O."/>
            <person name="Lalanne C."/>
            <person name="Gautier V."/>
            <person name="Ament-Velasquez S.L."/>
            <person name="Kruys A."/>
            <person name="Hutchinson M.I."/>
            <person name="Powell A.J."/>
            <person name="Barry K."/>
            <person name="Miller A.N."/>
            <person name="Grigoriev I.V."/>
            <person name="Debuchy R."/>
            <person name="Gladieux P."/>
            <person name="Hiltunen Thoren M."/>
            <person name="Johannesson H."/>
        </authorList>
    </citation>
    <scope>NUCLEOTIDE SEQUENCE</scope>
    <source>
        <strain evidence="1">CBS 118394</strain>
    </source>
</reference>
<sequence>MAIGTFVTVVAEVLTRPQPAASPGSVCHRKTRLQALQILVTHSNAYIDGHEFLQWRNANTQPRQGNRIEKVLWQEVLAYTMSGCGGDYLQGIIITDSDHTHTGAKTAEGGQHKGHSDDEERALRAAVNSSSWAQHITNLSTTSGNEAEGDECFFSMTPHKAAIIVKK</sequence>
<dbReference type="EMBL" id="JAUEDM010000005">
    <property type="protein sequence ID" value="KAK3316796.1"/>
    <property type="molecule type" value="Genomic_DNA"/>
</dbReference>
<reference evidence="1" key="2">
    <citation type="submission" date="2023-06" db="EMBL/GenBank/DDBJ databases">
        <authorList>
            <consortium name="Lawrence Berkeley National Laboratory"/>
            <person name="Haridas S."/>
            <person name="Hensen N."/>
            <person name="Bonometti L."/>
            <person name="Westerberg I."/>
            <person name="Brannstrom I.O."/>
            <person name="Guillou S."/>
            <person name="Cros-Aarteil S."/>
            <person name="Calhoun S."/>
            <person name="Kuo A."/>
            <person name="Mondo S."/>
            <person name="Pangilinan J."/>
            <person name="Riley R."/>
            <person name="Labutti K."/>
            <person name="Andreopoulos B."/>
            <person name="Lipzen A."/>
            <person name="Chen C."/>
            <person name="Yanf M."/>
            <person name="Daum C."/>
            <person name="Ng V."/>
            <person name="Clum A."/>
            <person name="Steindorff A."/>
            <person name="Ohm R."/>
            <person name="Martin F."/>
            <person name="Silar P."/>
            <person name="Natvig D."/>
            <person name="Lalanne C."/>
            <person name="Gautier V."/>
            <person name="Ament-Velasquez S.L."/>
            <person name="Kruys A."/>
            <person name="Hutchinson M.I."/>
            <person name="Powell A.J."/>
            <person name="Barry K."/>
            <person name="Miller A.N."/>
            <person name="Grigoriev I.V."/>
            <person name="Debuchy R."/>
            <person name="Gladieux P."/>
            <person name="Thoren M.H."/>
            <person name="Johannesson H."/>
        </authorList>
    </citation>
    <scope>NUCLEOTIDE SEQUENCE</scope>
    <source>
        <strain evidence="1">CBS 118394</strain>
    </source>
</reference>
<dbReference type="Proteomes" id="UP001283341">
    <property type="component" value="Unassembled WGS sequence"/>
</dbReference>
<evidence type="ECO:0000313" key="2">
    <source>
        <dbReference type="Proteomes" id="UP001283341"/>
    </source>
</evidence>
<evidence type="ECO:0000313" key="1">
    <source>
        <dbReference type="EMBL" id="KAK3316796.1"/>
    </source>
</evidence>
<comment type="caution">
    <text evidence="1">The sequence shown here is derived from an EMBL/GenBank/DDBJ whole genome shotgun (WGS) entry which is preliminary data.</text>
</comment>